<keyword evidence="4" id="KW-0812">Transmembrane</keyword>
<feature type="transmembrane region" description="Helical" evidence="4">
    <location>
        <begin position="315"/>
        <end position="335"/>
    </location>
</feature>
<dbReference type="AlphaFoldDB" id="A0AAN6PV40"/>
<feature type="transmembrane region" description="Helical" evidence="4">
    <location>
        <begin position="239"/>
        <end position="258"/>
    </location>
</feature>
<dbReference type="Pfam" id="PF07690">
    <property type="entry name" value="MFS_1"/>
    <property type="match status" value="1"/>
</dbReference>
<organism evidence="5 6">
    <name type="scientific">Parathielavia hyrcaniae</name>
    <dbReference type="NCBI Taxonomy" id="113614"/>
    <lineage>
        <taxon>Eukaryota</taxon>
        <taxon>Fungi</taxon>
        <taxon>Dikarya</taxon>
        <taxon>Ascomycota</taxon>
        <taxon>Pezizomycotina</taxon>
        <taxon>Sordariomycetes</taxon>
        <taxon>Sordariomycetidae</taxon>
        <taxon>Sordariales</taxon>
        <taxon>Chaetomiaceae</taxon>
        <taxon>Parathielavia</taxon>
    </lineage>
</organism>
<evidence type="ECO:0000256" key="2">
    <source>
        <dbReference type="ARBA" id="ARBA00006727"/>
    </source>
</evidence>
<feature type="transmembrane region" description="Helical" evidence="4">
    <location>
        <begin position="469"/>
        <end position="489"/>
    </location>
</feature>
<dbReference type="GO" id="GO:0022857">
    <property type="term" value="F:transmembrane transporter activity"/>
    <property type="evidence" value="ECO:0007669"/>
    <property type="project" value="InterPro"/>
</dbReference>
<feature type="transmembrane region" description="Helical" evidence="4">
    <location>
        <begin position="270"/>
        <end position="290"/>
    </location>
</feature>
<evidence type="ECO:0000313" key="6">
    <source>
        <dbReference type="Proteomes" id="UP001305647"/>
    </source>
</evidence>
<feature type="transmembrane region" description="Helical" evidence="4">
    <location>
        <begin position="341"/>
        <end position="362"/>
    </location>
</feature>
<feature type="transmembrane region" description="Helical" evidence="4">
    <location>
        <begin position="440"/>
        <end position="463"/>
    </location>
</feature>
<reference evidence="5" key="1">
    <citation type="journal article" date="2023" name="Mol. Phylogenet. Evol.">
        <title>Genome-scale phylogeny and comparative genomics of the fungal order Sordariales.</title>
        <authorList>
            <person name="Hensen N."/>
            <person name="Bonometti L."/>
            <person name="Westerberg I."/>
            <person name="Brannstrom I.O."/>
            <person name="Guillou S."/>
            <person name="Cros-Aarteil S."/>
            <person name="Calhoun S."/>
            <person name="Haridas S."/>
            <person name="Kuo A."/>
            <person name="Mondo S."/>
            <person name="Pangilinan J."/>
            <person name="Riley R."/>
            <person name="LaButti K."/>
            <person name="Andreopoulos B."/>
            <person name="Lipzen A."/>
            <person name="Chen C."/>
            <person name="Yan M."/>
            <person name="Daum C."/>
            <person name="Ng V."/>
            <person name="Clum A."/>
            <person name="Steindorff A."/>
            <person name="Ohm R.A."/>
            <person name="Martin F."/>
            <person name="Silar P."/>
            <person name="Natvig D.O."/>
            <person name="Lalanne C."/>
            <person name="Gautier V."/>
            <person name="Ament-Velasquez S.L."/>
            <person name="Kruys A."/>
            <person name="Hutchinson M.I."/>
            <person name="Powell A.J."/>
            <person name="Barry K."/>
            <person name="Miller A.N."/>
            <person name="Grigoriev I.V."/>
            <person name="Debuchy R."/>
            <person name="Gladieux P."/>
            <person name="Hiltunen Thoren M."/>
            <person name="Johannesson H."/>
        </authorList>
    </citation>
    <scope>NUCLEOTIDE SEQUENCE</scope>
    <source>
        <strain evidence="5">CBS 757.83</strain>
    </source>
</reference>
<feature type="region of interest" description="Disordered" evidence="3">
    <location>
        <begin position="1"/>
        <end position="82"/>
    </location>
</feature>
<comment type="subcellular location">
    <subcellularLocation>
        <location evidence="1">Membrane</location>
        <topology evidence="1">Multi-pass membrane protein</topology>
    </subcellularLocation>
</comment>
<reference evidence="5" key="2">
    <citation type="submission" date="2023-05" db="EMBL/GenBank/DDBJ databases">
        <authorList>
            <consortium name="Lawrence Berkeley National Laboratory"/>
            <person name="Steindorff A."/>
            <person name="Hensen N."/>
            <person name="Bonometti L."/>
            <person name="Westerberg I."/>
            <person name="Brannstrom I.O."/>
            <person name="Guillou S."/>
            <person name="Cros-Aarteil S."/>
            <person name="Calhoun S."/>
            <person name="Haridas S."/>
            <person name="Kuo A."/>
            <person name="Mondo S."/>
            <person name="Pangilinan J."/>
            <person name="Riley R."/>
            <person name="Labutti K."/>
            <person name="Andreopoulos B."/>
            <person name="Lipzen A."/>
            <person name="Chen C."/>
            <person name="Yanf M."/>
            <person name="Daum C."/>
            <person name="Ng V."/>
            <person name="Clum A."/>
            <person name="Ohm R."/>
            <person name="Martin F."/>
            <person name="Silar P."/>
            <person name="Natvig D."/>
            <person name="Lalanne C."/>
            <person name="Gautier V."/>
            <person name="Ament-Velasquez S.L."/>
            <person name="Kruys A."/>
            <person name="Hutchinson M.I."/>
            <person name="Powell A.J."/>
            <person name="Barry K."/>
            <person name="Miller A.N."/>
            <person name="Grigoriev I.V."/>
            <person name="Debuchy R."/>
            <person name="Gladieux P."/>
            <person name="Thoren M.H."/>
            <person name="Johannesson H."/>
        </authorList>
    </citation>
    <scope>NUCLEOTIDE SEQUENCE</scope>
    <source>
        <strain evidence="5">CBS 757.83</strain>
    </source>
</reference>
<keyword evidence="4" id="KW-1133">Transmembrane helix</keyword>
<comment type="similarity">
    <text evidence="2">Belongs to the major facilitator superfamily. Monocarboxylate porter (TC 2.A.1.13) family.</text>
</comment>
<evidence type="ECO:0000256" key="3">
    <source>
        <dbReference type="SAM" id="MobiDB-lite"/>
    </source>
</evidence>
<dbReference type="GO" id="GO:0016020">
    <property type="term" value="C:membrane"/>
    <property type="evidence" value="ECO:0007669"/>
    <property type="project" value="UniProtKB-SubCell"/>
</dbReference>
<sequence length="512" mass="54299">MVQPRPQSGPEEEKGPARSGPDTDSSSLSLPVGIKVLEKGSREDIDRPSSEADIDAEGQPPLSRPRTVEDGQDDGAAGTGNGVLSKAVSRVLTKASTKSSWNPGPPPDGGWQAWIAVGCTHLVVMNTWGIINSFGLFQTHYTTTLGRSPSDISWIGSLQIFLLFFIGTFAGRLTDAGYFRYVFVLGVAFQLVGVFTASAATQYWQLLLAQGVCMGLGNGLLFCPCISTVSTYFSRRRNLAIGMAACGSATGGLVFPSMVRQLLPSQGFPAAMRAIGYVQIATFAVALAGLRRRIPPRKSGPLVEWRAFLEAEYTLYAMGSFSFFLGLYFAFYYVASFSRNVIGLSYSDSLNLLLVINGVGMPGRLVPNHIADRLGAINVLVPVTAITGVCALCWMAVGSTAGLYVWCSFYGAAAGGIQSLFPAALSSLTTDMRKAGVRMGMVFTIVSFATLAGPPIAGAIISASGGSYYGAQGFAEATLMLSVALMAAARTVKVRRLMREGAVAGSRWRVKV</sequence>
<keyword evidence="6" id="KW-1185">Reference proteome</keyword>
<feature type="transmembrane region" description="Helical" evidence="4">
    <location>
        <begin position="374"/>
        <end position="397"/>
    </location>
</feature>
<dbReference type="Gene3D" id="1.20.1250.20">
    <property type="entry name" value="MFS general substrate transporter like domains"/>
    <property type="match status" value="2"/>
</dbReference>
<dbReference type="PANTHER" id="PTHR11360">
    <property type="entry name" value="MONOCARBOXYLATE TRANSPORTER"/>
    <property type="match status" value="1"/>
</dbReference>
<protein>
    <submittedName>
        <fullName evidence="5">MFS general substrate transporter</fullName>
    </submittedName>
</protein>
<dbReference type="InterPro" id="IPR036259">
    <property type="entry name" value="MFS_trans_sf"/>
</dbReference>
<dbReference type="InterPro" id="IPR050327">
    <property type="entry name" value="Proton-linked_MCT"/>
</dbReference>
<dbReference type="SUPFAM" id="SSF103473">
    <property type="entry name" value="MFS general substrate transporter"/>
    <property type="match status" value="1"/>
</dbReference>
<evidence type="ECO:0000313" key="5">
    <source>
        <dbReference type="EMBL" id="KAK4098529.1"/>
    </source>
</evidence>
<dbReference type="PANTHER" id="PTHR11360:SF130">
    <property type="entry name" value="MAJOR FACILITATOR SUPERFAMILY (MFS) PROFILE DOMAIN-CONTAINING PROTEIN-RELATED"/>
    <property type="match status" value="1"/>
</dbReference>
<dbReference type="CDD" id="cd17352">
    <property type="entry name" value="MFS_MCT_SLC16"/>
    <property type="match status" value="1"/>
</dbReference>
<dbReference type="InterPro" id="IPR011701">
    <property type="entry name" value="MFS"/>
</dbReference>
<dbReference type="Proteomes" id="UP001305647">
    <property type="component" value="Unassembled WGS sequence"/>
</dbReference>
<name>A0AAN6PV40_9PEZI</name>
<proteinExistence type="inferred from homology"/>
<feature type="transmembrane region" description="Helical" evidence="4">
    <location>
        <begin position="178"/>
        <end position="200"/>
    </location>
</feature>
<feature type="compositionally biased region" description="Basic and acidic residues" evidence="3">
    <location>
        <begin position="36"/>
        <end position="50"/>
    </location>
</feature>
<evidence type="ECO:0000256" key="1">
    <source>
        <dbReference type="ARBA" id="ARBA00004141"/>
    </source>
</evidence>
<accession>A0AAN6PV40</accession>
<keyword evidence="4" id="KW-0472">Membrane</keyword>
<comment type="caution">
    <text evidence="5">The sequence shown here is derived from an EMBL/GenBank/DDBJ whole genome shotgun (WGS) entry which is preliminary data.</text>
</comment>
<feature type="transmembrane region" description="Helical" evidence="4">
    <location>
        <begin position="152"/>
        <end position="171"/>
    </location>
</feature>
<gene>
    <name evidence="5" type="ORF">N658DRAFT_432023</name>
</gene>
<dbReference type="EMBL" id="MU863658">
    <property type="protein sequence ID" value="KAK4098529.1"/>
    <property type="molecule type" value="Genomic_DNA"/>
</dbReference>
<feature type="transmembrane region" description="Helical" evidence="4">
    <location>
        <begin position="206"/>
        <end position="227"/>
    </location>
</feature>
<evidence type="ECO:0000256" key="4">
    <source>
        <dbReference type="SAM" id="Phobius"/>
    </source>
</evidence>
<feature type="transmembrane region" description="Helical" evidence="4">
    <location>
        <begin position="403"/>
        <end position="428"/>
    </location>
</feature>